<dbReference type="PANTHER" id="PTHR10948:SF23">
    <property type="entry name" value="TRANSPOSASE INSI FOR INSERTION SEQUENCE ELEMENT IS30A-RELATED"/>
    <property type="match status" value="1"/>
</dbReference>
<dbReference type="Proteomes" id="UP000500741">
    <property type="component" value="Chromosome"/>
</dbReference>
<dbReference type="AlphaFoldDB" id="A0A6G8AZP5"/>
<dbReference type="Pfam" id="PF13936">
    <property type="entry name" value="HTH_38"/>
    <property type="match status" value="1"/>
</dbReference>
<gene>
    <name evidence="2" type="ORF">G7084_03355</name>
</gene>
<dbReference type="Gene3D" id="1.10.10.60">
    <property type="entry name" value="Homeodomain-like"/>
    <property type="match status" value="1"/>
</dbReference>
<accession>A0A6G8AZP5</accession>
<evidence type="ECO:0000313" key="2">
    <source>
        <dbReference type="EMBL" id="QIL50439.1"/>
    </source>
</evidence>
<protein>
    <submittedName>
        <fullName evidence="2">Helix-turn-helix domain-containing protein</fullName>
    </submittedName>
</protein>
<name>A0A6G8AZP5_9LACO</name>
<dbReference type="EMBL" id="CP049888">
    <property type="protein sequence ID" value="QIL50439.1"/>
    <property type="molecule type" value="Genomic_DNA"/>
</dbReference>
<dbReference type="InterPro" id="IPR025246">
    <property type="entry name" value="IS30-like_HTH"/>
</dbReference>
<proteinExistence type="predicted"/>
<evidence type="ECO:0000259" key="1">
    <source>
        <dbReference type="Pfam" id="PF13936"/>
    </source>
</evidence>
<dbReference type="KEGG" id="wco:G7084_03355"/>
<dbReference type="PANTHER" id="PTHR10948">
    <property type="entry name" value="TRANSPOSASE"/>
    <property type="match status" value="1"/>
</dbReference>
<reference evidence="2 3" key="1">
    <citation type="submission" date="2020-03" db="EMBL/GenBank/DDBJ databases">
        <title>Weissella sp. nov., isolated from Cybister lewisianus.</title>
        <authorList>
            <person name="Hyun D.-W."/>
            <person name="Bae J.-W."/>
        </authorList>
    </citation>
    <scope>NUCLEOTIDE SEQUENCE [LARGE SCALE GENOMIC DNA]</scope>
    <source>
        <strain evidence="2 3">HDW19</strain>
    </source>
</reference>
<organism evidence="2 3">
    <name type="scientific">Weissella coleopterorum</name>
    <dbReference type="NCBI Taxonomy" id="2714949"/>
    <lineage>
        <taxon>Bacteria</taxon>
        <taxon>Bacillati</taxon>
        <taxon>Bacillota</taxon>
        <taxon>Bacilli</taxon>
        <taxon>Lactobacillales</taxon>
        <taxon>Lactobacillaceae</taxon>
        <taxon>Weissella</taxon>
    </lineage>
</organism>
<dbReference type="GO" id="GO:0032196">
    <property type="term" value="P:transposition"/>
    <property type="evidence" value="ECO:0007669"/>
    <property type="project" value="TreeGrafter"/>
</dbReference>
<evidence type="ECO:0000313" key="3">
    <source>
        <dbReference type="Proteomes" id="UP000500741"/>
    </source>
</evidence>
<feature type="domain" description="Transposase IS30-like HTH" evidence="1">
    <location>
        <begin position="4"/>
        <end position="44"/>
    </location>
</feature>
<keyword evidence="3" id="KW-1185">Reference proteome</keyword>
<dbReference type="InterPro" id="IPR051917">
    <property type="entry name" value="Transposase-Integrase"/>
</dbReference>
<dbReference type="GO" id="GO:0004803">
    <property type="term" value="F:transposase activity"/>
    <property type="evidence" value="ECO:0007669"/>
    <property type="project" value="TreeGrafter"/>
</dbReference>
<dbReference type="GO" id="GO:0005829">
    <property type="term" value="C:cytosol"/>
    <property type="evidence" value="ECO:0007669"/>
    <property type="project" value="TreeGrafter"/>
</dbReference>
<sequence>MSTSTLSQFERGAIYQLLKDSYSQNSIAKKLNRSKSTISYELHRMNKYDPILAQSDANYKRTMCERKTTLTPKYAIIISNHLRLTWSSEQIALHFKLCTKSIYNWIDREIIDFSS</sequence>